<evidence type="ECO:0000256" key="3">
    <source>
        <dbReference type="ARBA" id="ARBA00022777"/>
    </source>
</evidence>
<dbReference type="EMBL" id="JAPFFF010000017">
    <property type="protein sequence ID" value="KAK8864050.1"/>
    <property type="molecule type" value="Genomic_DNA"/>
</dbReference>
<evidence type="ECO:0000256" key="6">
    <source>
        <dbReference type="SAM" id="MobiDB-lite"/>
    </source>
</evidence>
<sequence>MASSSPSQPTIALVTMIDDEEDFDDQPKKIKKINNYIIAKCIGSGSFSKVYLGIDITTKKKYAIKRIKLKELCRSSSGIAQLEREIRLMESFNHKNILKLYQVLHVEATHYAYLVLEYAKKGSLGSLLDKDIHLSHKSVFSIMKQILSALKYLHQSGFVHQDIKPANILIDENGRAILADFGIGHSFQSAAMVVGSPAFQAPECLDDSSSEDNEEDDEEENEGKNTNKQNYHNGVSEFSELDPKKEDVWSLGVTLYQLLFNKLPFEGDNLFEIVQYIKSSNLHFPPNTDKDIILLIKGMLTVDPSKRFSVDDVMKCPLISQADDLATEIANIPDSSDVPNIDSLIEAANISLGPKASGYAQNDKKIGKKNGQAQIQKYKTLPNLNGIEQIEATVCPEGYSFASVAMSIQRRLSCMNAPYSPDFHRRPEPFPRPSRSIDNLNFDDKQHIQKQQKNEFESQQQQQQHNLILPENNSKIISFKKMENAMKDKLTRDIIATRLIRENDEKAVPPC</sequence>
<feature type="domain" description="Protein kinase" evidence="7">
    <location>
        <begin position="36"/>
        <end position="319"/>
    </location>
</feature>
<dbReference type="InterPro" id="IPR017441">
    <property type="entry name" value="Protein_kinase_ATP_BS"/>
</dbReference>
<accession>A0ABR2ILX6</accession>
<feature type="compositionally biased region" description="Polar residues" evidence="6">
    <location>
        <begin position="224"/>
        <end position="233"/>
    </location>
</feature>
<dbReference type="PANTHER" id="PTHR24348:SF22">
    <property type="entry name" value="NON-SPECIFIC SERINE_THREONINE PROTEIN KINASE"/>
    <property type="match status" value="1"/>
</dbReference>
<dbReference type="SUPFAM" id="SSF56112">
    <property type="entry name" value="Protein kinase-like (PK-like)"/>
    <property type="match status" value="1"/>
</dbReference>
<feature type="region of interest" description="Disordered" evidence="6">
    <location>
        <begin position="204"/>
        <end position="237"/>
    </location>
</feature>
<dbReference type="InterPro" id="IPR045269">
    <property type="entry name" value="Atg1-like"/>
</dbReference>
<comment type="caution">
    <text evidence="8">The sequence shown here is derived from an EMBL/GenBank/DDBJ whole genome shotgun (WGS) entry which is preliminary data.</text>
</comment>
<evidence type="ECO:0000256" key="4">
    <source>
        <dbReference type="ARBA" id="ARBA00022840"/>
    </source>
</evidence>
<dbReference type="InterPro" id="IPR000719">
    <property type="entry name" value="Prot_kinase_dom"/>
</dbReference>
<feature type="binding site" evidence="5">
    <location>
        <position position="65"/>
    </location>
    <ligand>
        <name>ATP</name>
        <dbReference type="ChEBI" id="CHEBI:30616"/>
    </ligand>
</feature>
<dbReference type="Gene3D" id="1.10.510.10">
    <property type="entry name" value="Transferase(Phosphotransferase) domain 1"/>
    <property type="match status" value="1"/>
</dbReference>
<keyword evidence="4 5" id="KW-0067">ATP-binding</keyword>
<dbReference type="PANTHER" id="PTHR24348">
    <property type="entry name" value="SERINE/THREONINE-PROTEIN KINASE UNC-51-RELATED"/>
    <property type="match status" value="1"/>
</dbReference>
<protein>
    <recommendedName>
        <fullName evidence="7">Protein kinase domain-containing protein</fullName>
    </recommendedName>
</protein>
<dbReference type="InterPro" id="IPR008271">
    <property type="entry name" value="Ser/Thr_kinase_AS"/>
</dbReference>
<evidence type="ECO:0000256" key="1">
    <source>
        <dbReference type="ARBA" id="ARBA00022679"/>
    </source>
</evidence>
<dbReference type="SMART" id="SM00220">
    <property type="entry name" value="S_TKc"/>
    <property type="match status" value="1"/>
</dbReference>
<keyword evidence="1" id="KW-0808">Transferase</keyword>
<dbReference type="InterPro" id="IPR011009">
    <property type="entry name" value="Kinase-like_dom_sf"/>
</dbReference>
<evidence type="ECO:0000256" key="2">
    <source>
        <dbReference type="ARBA" id="ARBA00022741"/>
    </source>
</evidence>
<keyword evidence="3" id="KW-0418">Kinase</keyword>
<proteinExistence type="predicted"/>
<evidence type="ECO:0000313" key="8">
    <source>
        <dbReference type="EMBL" id="KAK8864050.1"/>
    </source>
</evidence>
<dbReference type="PROSITE" id="PS00107">
    <property type="entry name" value="PROTEIN_KINASE_ATP"/>
    <property type="match status" value="1"/>
</dbReference>
<keyword evidence="2 5" id="KW-0547">Nucleotide-binding</keyword>
<evidence type="ECO:0000259" key="7">
    <source>
        <dbReference type="PROSITE" id="PS50011"/>
    </source>
</evidence>
<dbReference type="PROSITE" id="PS00108">
    <property type="entry name" value="PROTEIN_KINASE_ST"/>
    <property type="match status" value="1"/>
</dbReference>
<dbReference type="Proteomes" id="UP001470230">
    <property type="component" value="Unassembled WGS sequence"/>
</dbReference>
<dbReference type="Pfam" id="PF00069">
    <property type="entry name" value="Pkinase"/>
    <property type="match status" value="2"/>
</dbReference>
<name>A0ABR2ILX6_9EUKA</name>
<evidence type="ECO:0000256" key="5">
    <source>
        <dbReference type="PROSITE-ProRule" id="PRU10141"/>
    </source>
</evidence>
<dbReference type="PROSITE" id="PS50011">
    <property type="entry name" value="PROTEIN_KINASE_DOM"/>
    <property type="match status" value="1"/>
</dbReference>
<reference evidence="8 9" key="1">
    <citation type="submission" date="2024-04" db="EMBL/GenBank/DDBJ databases">
        <title>Tritrichomonas musculus Genome.</title>
        <authorList>
            <person name="Alves-Ferreira E."/>
            <person name="Grigg M."/>
            <person name="Lorenzi H."/>
            <person name="Galac M."/>
        </authorList>
    </citation>
    <scope>NUCLEOTIDE SEQUENCE [LARGE SCALE GENOMIC DNA]</scope>
    <source>
        <strain evidence="8 9">EAF2021</strain>
    </source>
</reference>
<organism evidence="8 9">
    <name type="scientific">Tritrichomonas musculus</name>
    <dbReference type="NCBI Taxonomy" id="1915356"/>
    <lineage>
        <taxon>Eukaryota</taxon>
        <taxon>Metamonada</taxon>
        <taxon>Parabasalia</taxon>
        <taxon>Tritrichomonadida</taxon>
        <taxon>Tritrichomonadidae</taxon>
        <taxon>Tritrichomonas</taxon>
    </lineage>
</organism>
<feature type="compositionally biased region" description="Acidic residues" evidence="6">
    <location>
        <begin position="204"/>
        <end position="221"/>
    </location>
</feature>
<keyword evidence="9" id="KW-1185">Reference proteome</keyword>
<evidence type="ECO:0000313" key="9">
    <source>
        <dbReference type="Proteomes" id="UP001470230"/>
    </source>
</evidence>
<gene>
    <name evidence="8" type="ORF">M9Y10_011744</name>
</gene>